<keyword evidence="2" id="KW-1185">Reference proteome</keyword>
<dbReference type="Proteomes" id="UP001552299">
    <property type="component" value="Unassembled WGS sequence"/>
</dbReference>
<protein>
    <submittedName>
        <fullName evidence="1">Uncharacterized protein</fullName>
    </submittedName>
</protein>
<dbReference type="AlphaFoldDB" id="A0ABD0VC76"/>
<reference evidence="1 2" key="1">
    <citation type="journal article" date="2024" name="Plant Biotechnol. J.">
        <title>Dendrobium thyrsiflorum genome and its molecular insights into genes involved in important horticultural traits.</title>
        <authorList>
            <person name="Chen B."/>
            <person name="Wang J.Y."/>
            <person name="Zheng P.J."/>
            <person name="Li K.L."/>
            <person name="Liang Y.M."/>
            <person name="Chen X.F."/>
            <person name="Zhang C."/>
            <person name="Zhao X."/>
            <person name="He X."/>
            <person name="Zhang G.Q."/>
            <person name="Liu Z.J."/>
            <person name="Xu Q."/>
        </authorList>
    </citation>
    <scope>NUCLEOTIDE SEQUENCE [LARGE SCALE GENOMIC DNA]</scope>
    <source>
        <strain evidence="1">GZMU011</strain>
    </source>
</reference>
<sequence>MAGSISGSKMLAGWSYVSRHWVSVVQKRRAGGGSEAAVGWVGGEEMATVLADKVRSEAMVKTKMKAGVRSGCVDVGAGGWRSDRRVQGSWRLTADFEFNGSREVVLLAGVGEALPDVAWAATWGRFDLFG</sequence>
<evidence type="ECO:0000313" key="1">
    <source>
        <dbReference type="EMBL" id="KAL0922585.1"/>
    </source>
</evidence>
<evidence type="ECO:0000313" key="2">
    <source>
        <dbReference type="Proteomes" id="UP001552299"/>
    </source>
</evidence>
<name>A0ABD0VC76_DENTH</name>
<organism evidence="1 2">
    <name type="scientific">Dendrobium thyrsiflorum</name>
    <name type="common">Pinecone-like raceme dendrobium</name>
    <name type="synonym">Orchid</name>
    <dbReference type="NCBI Taxonomy" id="117978"/>
    <lineage>
        <taxon>Eukaryota</taxon>
        <taxon>Viridiplantae</taxon>
        <taxon>Streptophyta</taxon>
        <taxon>Embryophyta</taxon>
        <taxon>Tracheophyta</taxon>
        <taxon>Spermatophyta</taxon>
        <taxon>Magnoliopsida</taxon>
        <taxon>Liliopsida</taxon>
        <taxon>Asparagales</taxon>
        <taxon>Orchidaceae</taxon>
        <taxon>Epidendroideae</taxon>
        <taxon>Malaxideae</taxon>
        <taxon>Dendrobiinae</taxon>
        <taxon>Dendrobium</taxon>
    </lineage>
</organism>
<gene>
    <name evidence="1" type="ORF">M5K25_006578</name>
</gene>
<dbReference type="EMBL" id="JANQDX010000006">
    <property type="protein sequence ID" value="KAL0922585.1"/>
    <property type="molecule type" value="Genomic_DNA"/>
</dbReference>
<accession>A0ABD0VC76</accession>
<proteinExistence type="predicted"/>
<comment type="caution">
    <text evidence="1">The sequence shown here is derived from an EMBL/GenBank/DDBJ whole genome shotgun (WGS) entry which is preliminary data.</text>
</comment>